<evidence type="ECO:0000256" key="9">
    <source>
        <dbReference type="SAM" id="Phobius"/>
    </source>
</evidence>
<dbReference type="InterPro" id="IPR001841">
    <property type="entry name" value="Znf_RING"/>
</dbReference>
<evidence type="ECO:0000313" key="12">
    <source>
        <dbReference type="Proteomes" id="UP000807115"/>
    </source>
</evidence>
<dbReference type="Proteomes" id="UP000807115">
    <property type="component" value="Chromosome 4"/>
</dbReference>
<keyword evidence="4 8" id="KW-0863">Zinc-finger</keyword>
<dbReference type="Gene3D" id="3.30.40.10">
    <property type="entry name" value="Zinc/RING finger domain, C3HC4 (zinc finger)"/>
    <property type="match status" value="1"/>
</dbReference>
<dbReference type="AlphaFoldDB" id="A0A921UJY5"/>
<dbReference type="PANTHER" id="PTHR46539:SF25">
    <property type="entry name" value="(WILD MALAYSIAN BANANA) HYPOTHETICAL PROTEIN"/>
    <property type="match status" value="1"/>
</dbReference>
<gene>
    <name evidence="11" type="ORF">BDA96_04G267200</name>
</gene>
<evidence type="ECO:0000256" key="8">
    <source>
        <dbReference type="PROSITE-ProRule" id="PRU00175"/>
    </source>
</evidence>
<evidence type="ECO:0000256" key="4">
    <source>
        <dbReference type="ARBA" id="ARBA00022771"/>
    </source>
</evidence>
<comment type="caution">
    <text evidence="11">The sequence shown here is derived from an EMBL/GenBank/DDBJ whole genome shotgun (WGS) entry which is preliminary data.</text>
</comment>
<reference evidence="11" key="1">
    <citation type="journal article" date="2019" name="BMC Genomics">
        <title>A new reference genome for Sorghum bicolor reveals high levels of sequence similarity between sweet and grain genotypes: implications for the genetics of sugar metabolism.</title>
        <authorList>
            <person name="Cooper E.A."/>
            <person name="Brenton Z.W."/>
            <person name="Flinn B.S."/>
            <person name="Jenkins J."/>
            <person name="Shu S."/>
            <person name="Flowers D."/>
            <person name="Luo F."/>
            <person name="Wang Y."/>
            <person name="Xia P."/>
            <person name="Barry K."/>
            <person name="Daum C."/>
            <person name="Lipzen A."/>
            <person name="Yoshinaga Y."/>
            <person name="Schmutz J."/>
            <person name="Saski C."/>
            <person name="Vermerris W."/>
            <person name="Kresovich S."/>
        </authorList>
    </citation>
    <scope>NUCLEOTIDE SEQUENCE</scope>
</reference>
<evidence type="ECO:0000256" key="3">
    <source>
        <dbReference type="ARBA" id="ARBA00022723"/>
    </source>
</evidence>
<keyword evidence="3" id="KW-0479">Metal-binding</keyword>
<evidence type="ECO:0000259" key="10">
    <source>
        <dbReference type="PROSITE" id="PS50089"/>
    </source>
</evidence>
<dbReference type="GO" id="GO:0016020">
    <property type="term" value="C:membrane"/>
    <property type="evidence" value="ECO:0007669"/>
    <property type="project" value="UniProtKB-SubCell"/>
</dbReference>
<dbReference type="GO" id="GO:0008270">
    <property type="term" value="F:zinc ion binding"/>
    <property type="evidence" value="ECO:0007669"/>
    <property type="project" value="UniProtKB-KW"/>
</dbReference>
<dbReference type="Pfam" id="PF13639">
    <property type="entry name" value="zf-RING_2"/>
    <property type="match status" value="1"/>
</dbReference>
<dbReference type="Gramene" id="EES07316">
    <property type="protein sequence ID" value="EES07316"/>
    <property type="gene ID" value="SORBI_3004G251000"/>
</dbReference>
<keyword evidence="7 9" id="KW-0472">Membrane</keyword>
<dbReference type="EMBL" id="CM027683">
    <property type="protein sequence ID" value="KAG0534294.1"/>
    <property type="molecule type" value="Genomic_DNA"/>
</dbReference>
<dbReference type="SMART" id="SM00184">
    <property type="entry name" value="RING"/>
    <property type="match status" value="1"/>
</dbReference>
<name>A0A921UJY5_SORBI</name>
<evidence type="ECO:0000256" key="2">
    <source>
        <dbReference type="ARBA" id="ARBA00022692"/>
    </source>
</evidence>
<comment type="subcellular location">
    <subcellularLocation>
        <location evidence="1">Membrane</location>
    </subcellularLocation>
</comment>
<proteinExistence type="predicted"/>
<dbReference type="PROSITE" id="PS50089">
    <property type="entry name" value="ZF_RING_2"/>
    <property type="match status" value="1"/>
</dbReference>
<evidence type="ECO:0000256" key="1">
    <source>
        <dbReference type="ARBA" id="ARBA00004370"/>
    </source>
</evidence>
<evidence type="ECO:0000256" key="6">
    <source>
        <dbReference type="ARBA" id="ARBA00022989"/>
    </source>
</evidence>
<reference evidence="11" key="2">
    <citation type="submission" date="2020-10" db="EMBL/GenBank/DDBJ databases">
        <authorList>
            <person name="Cooper E.A."/>
            <person name="Brenton Z.W."/>
            <person name="Flinn B.S."/>
            <person name="Jenkins J."/>
            <person name="Shu S."/>
            <person name="Flowers D."/>
            <person name="Luo F."/>
            <person name="Wang Y."/>
            <person name="Xia P."/>
            <person name="Barry K."/>
            <person name="Daum C."/>
            <person name="Lipzen A."/>
            <person name="Yoshinaga Y."/>
            <person name="Schmutz J."/>
            <person name="Saski C."/>
            <person name="Vermerris W."/>
            <person name="Kresovich S."/>
        </authorList>
    </citation>
    <scope>NUCLEOTIDE SEQUENCE</scope>
</reference>
<evidence type="ECO:0000256" key="5">
    <source>
        <dbReference type="ARBA" id="ARBA00022833"/>
    </source>
</evidence>
<dbReference type="InterPro" id="IPR013083">
    <property type="entry name" value="Znf_RING/FYVE/PHD"/>
</dbReference>
<keyword evidence="2 9" id="KW-0812">Transmembrane</keyword>
<dbReference type="OrthoDB" id="8062037at2759"/>
<dbReference type="SUPFAM" id="SSF57850">
    <property type="entry name" value="RING/U-box"/>
    <property type="match status" value="1"/>
</dbReference>
<dbReference type="OMA" id="MVICYLV"/>
<accession>A0A921UJY5</accession>
<evidence type="ECO:0000313" key="11">
    <source>
        <dbReference type="EMBL" id="KAG0534294.1"/>
    </source>
</evidence>
<protein>
    <recommendedName>
        <fullName evidence="10">RING-type domain-containing protein</fullName>
    </recommendedName>
</protein>
<feature type="domain" description="RING-type" evidence="10">
    <location>
        <begin position="78"/>
        <end position="120"/>
    </location>
</feature>
<dbReference type="PANTHER" id="PTHR46539">
    <property type="entry name" value="E3 UBIQUITIN-PROTEIN LIGASE ATL42"/>
    <property type="match status" value="1"/>
</dbReference>
<feature type="transmembrane region" description="Helical" evidence="9">
    <location>
        <begin position="6"/>
        <end position="32"/>
    </location>
</feature>
<sequence>MEGSTLHRIIFITVGLVLMVLLHLVVAICVLFRARPSHRVAEHAEEESGGAGLSAEEVGGLPCHEFKEDGGGGGGGECSVCLDVFRSGDRCRVLPRCGHRFHAECFDSWLRKSRRCPVCRTEAVEQRKDAAGAVVATVEVVSEV</sequence>
<organism evidence="11 12">
    <name type="scientific">Sorghum bicolor</name>
    <name type="common">Sorghum</name>
    <name type="synonym">Sorghum vulgare</name>
    <dbReference type="NCBI Taxonomy" id="4558"/>
    <lineage>
        <taxon>Eukaryota</taxon>
        <taxon>Viridiplantae</taxon>
        <taxon>Streptophyta</taxon>
        <taxon>Embryophyta</taxon>
        <taxon>Tracheophyta</taxon>
        <taxon>Spermatophyta</taxon>
        <taxon>Magnoliopsida</taxon>
        <taxon>Liliopsida</taxon>
        <taxon>Poales</taxon>
        <taxon>Poaceae</taxon>
        <taxon>PACMAD clade</taxon>
        <taxon>Panicoideae</taxon>
        <taxon>Andropogonodae</taxon>
        <taxon>Andropogoneae</taxon>
        <taxon>Sorghinae</taxon>
        <taxon>Sorghum</taxon>
    </lineage>
</organism>
<keyword evidence="6 9" id="KW-1133">Transmembrane helix</keyword>
<keyword evidence="5" id="KW-0862">Zinc</keyword>
<evidence type="ECO:0000256" key="7">
    <source>
        <dbReference type="ARBA" id="ARBA00023136"/>
    </source>
</evidence>